<comment type="caution">
    <text evidence="2">The sequence shown here is derived from an EMBL/GenBank/DDBJ whole genome shotgun (WGS) entry which is preliminary data.</text>
</comment>
<evidence type="ECO:0000313" key="3">
    <source>
        <dbReference type="Proteomes" id="UP000256709"/>
    </source>
</evidence>
<proteinExistence type="predicted"/>
<accession>A0A3E0VV36</accession>
<protein>
    <submittedName>
        <fullName evidence="2">Uncharacterized protein</fullName>
    </submittedName>
</protein>
<feature type="transmembrane region" description="Helical" evidence="1">
    <location>
        <begin position="54"/>
        <end position="83"/>
    </location>
</feature>
<gene>
    <name evidence="2" type="ORF">B7R21_08500</name>
</gene>
<name>A0A3E0VV36_9MICO</name>
<dbReference type="EMBL" id="NBXA01000019">
    <property type="protein sequence ID" value="RFA13248.1"/>
    <property type="molecule type" value="Genomic_DNA"/>
</dbReference>
<dbReference type="OrthoDB" id="10010212at2"/>
<organism evidence="2 3">
    <name type="scientific">Subtercola boreus</name>
    <dbReference type="NCBI Taxonomy" id="120213"/>
    <lineage>
        <taxon>Bacteria</taxon>
        <taxon>Bacillati</taxon>
        <taxon>Actinomycetota</taxon>
        <taxon>Actinomycetes</taxon>
        <taxon>Micrococcales</taxon>
        <taxon>Microbacteriaceae</taxon>
        <taxon>Subtercola</taxon>
    </lineage>
</organism>
<dbReference type="Proteomes" id="UP000256709">
    <property type="component" value="Unassembled WGS sequence"/>
</dbReference>
<reference evidence="2 3" key="1">
    <citation type="submission" date="2017-04" db="EMBL/GenBank/DDBJ databases">
        <title>Comparative genome analysis of Subtercola boreus.</title>
        <authorList>
            <person name="Cho Y.-J."/>
            <person name="Cho A."/>
            <person name="Kim O.-S."/>
            <person name="Lee J.-I."/>
        </authorList>
    </citation>
    <scope>NUCLEOTIDE SEQUENCE [LARGE SCALE GENOMIC DNA]</scope>
    <source>
        <strain evidence="2 3">P27444</strain>
    </source>
</reference>
<evidence type="ECO:0000313" key="2">
    <source>
        <dbReference type="EMBL" id="RFA13248.1"/>
    </source>
</evidence>
<keyword evidence="1" id="KW-0472">Membrane</keyword>
<dbReference type="RefSeq" id="WP_116282826.1">
    <property type="nucleotide sequence ID" value="NZ_NBXA01000019.1"/>
</dbReference>
<sequence length="96" mass="10923">MYPYRPALVLVALSVCLVILGGAVGRAGFWYGQAWLEWDSQGASYFYTERPGGFLVLLVTQAWMLIVFIAAAGLVILAVTRWYRQSMRYRRRADEV</sequence>
<keyword evidence="1" id="KW-0812">Transmembrane</keyword>
<keyword evidence="1" id="KW-1133">Transmembrane helix</keyword>
<evidence type="ECO:0000256" key="1">
    <source>
        <dbReference type="SAM" id="Phobius"/>
    </source>
</evidence>
<dbReference type="AlphaFoldDB" id="A0A3E0VV36"/>